<sequence>MIIEINYLKYNFINNFQIRLKNTTKQQQKKLLVQKNQYDNSQEVDDDEIFEVHCLIKKLNLNFGIKQKKIQLIFNFGFLKKMLDLP</sequence>
<dbReference type="EMBL" id="CAJJDO010000017">
    <property type="protein sequence ID" value="CAD8148220.1"/>
    <property type="molecule type" value="Genomic_DNA"/>
</dbReference>
<comment type="caution">
    <text evidence="1">The sequence shown here is derived from an EMBL/GenBank/DDBJ whole genome shotgun (WGS) entry which is preliminary data.</text>
</comment>
<dbReference type="Proteomes" id="UP000689195">
    <property type="component" value="Unassembled WGS sequence"/>
</dbReference>
<keyword evidence="2" id="KW-1185">Reference proteome</keyword>
<accession>A0A8S1T6W1</accession>
<name>A0A8S1T6W1_9CILI</name>
<gene>
    <name evidence="1" type="ORF">PPENT_87.1.T0170362</name>
</gene>
<dbReference type="AlphaFoldDB" id="A0A8S1T6W1"/>
<reference evidence="1" key="1">
    <citation type="submission" date="2021-01" db="EMBL/GenBank/DDBJ databases">
        <authorList>
            <consortium name="Genoscope - CEA"/>
            <person name="William W."/>
        </authorList>
    </citation>
    <scope>NUCLEOTIDE SEQUENCE</scope>
</reference>
<organism evidence="1 2">
    <name type="scientific">Paramecium pentaurelia</name>
    <dbReference type="NCBI Taxonomy" id="43138"/>
    <lineage>
        <taxon>Eukaryota</taxon>
        <taxon>Sar</taxon>
        <taxon>Alveolata</taxon>
        <taxon>Ciliophora</taxon>
        <taxon>Intramacronucleata</taxon>
        <taxon>Oligohymenophorea</taxon>
        <taxon>Peniculida</taxon>
        <taxon>Parameciidae</taxon>
        <taxon>Paramecium</taxon>
    </lineage>
</organism>
<evidence type="ECO:0000313" key="1">
    <source>
        <dbReference type="EMBL" id="CAD8148220.1"/>
    </source>
</evidence>
<evidence type="ECO:0000313" key="2">
    <source>
        <dbReference type="Proteomes" id="UP000689195"/>
    </source>
</evidence>
<proteinExistence type="predicted"/>
<protein>
    <submittedName>
        <fullName evidence="1">Uncharacterized protein</fullName>
    </submittedName>
</protein>